<dbReference type="EMBL" id="LAZR01006960">
    <property type="protein sequence ID" value="KKM88415.1"/>
    <property type="molecule type" value="Genomic_DNA"/>
</dbReference>
<accession>A0A0F9NHY5</accession>
<reference evidence="1" key="1">
    <citation type="journal article" date="2015" name="Nature">
        <title>Complex archaea that bridge the gap between prokaryotes and eukaryotes.</title>
        <authorList>
            <person name="Spang A."/>
            <person name="Saw J.H."/>
            <person name="Jorgensen S.L."/>
            <person name="Zaremba-Niedzwiedzka K."/>
            <person name="Martijn J."/>
            <person name="Lind A.E."/>
            <person name="van Eijk R."/>
            <person name="Schleper C."/>
            <person name="Guy L."/>
            <person name="Ettema T.J."/>
        </authorList>
    </citation>
    <scope>NUCLEOTIDE SEQUENCE</scope>
</reference>
<dbReference type="AlphaFoldDB" id="A0A0F9NHY5"/>
<name>A0A0F9NHY5_9ZZZZ</name>
<gene>
    <name evidence="1" type="ORF">LCGC14_1258900</name>
</gene>
<comment type="caution">
    <text evidence="1">The sequence shown here is derived from an EMBL/GenBank/DDBJ whole genome shotgun (WGS) entry which is preliminary data.</text>
</comment>
<sequence length="133" mass="15328">METKTETQGASGLDKARLGQCYQLAGEYAIEDKARTLVHGTIQHDPYPDNPHAWVEFEGNDTWEDAWLVWEPVSQDILPRPVFYALFNALEHHRYDSDTQFGWMEKSRNWGPWEGDYWQVDAAHVVKGKGGYA</sequence>
<proteinExistence type="predicted"/>
<protein>
    <submittedName>
        <fullName evidence="1">Uncharacterized protein</fullName>
    </submittedName>
</protein>
<organism evidence="1">
    <name type="scientific">marine sediment metagenome</name>
    <dbReference type="NCBI Taxonomy" id="412755"/>
    <lineage>
        <taxon>unclassified sequences</taxon>
        <taxon>metagenomes</taxon>
        <taxon>ecological metagenomes</taxon>
    </lineage>
</organism>
<evidence type="ECO:0000313" key="1">
    <source>
        <dbReference type="EMBL" id="KKM88415.1"/>
    </source>
</evidence>